<reference evidence="2" key="2">
    <citation type="journal article" date="2017" name="Nat. Plants">
        <title>The Aegilops tauschii genome reveals multiple impacts of transposons.</title>
        <authorList>
            <person name="Zhao G."/>
            <person name="Zou C."/>
            <person name="Li K."/>
            <person name="Wang K."/>
            <person name="Li T."/>
            <person name="Gao L."/>
            <person name="Zhang X."/>
            <person name="Wang H."/>
            <person name="Yang Z."/>
            <person name="Liu X."/>
            <person name="Jiang W."/>
            <person name="Mao L."/>
            <person name="Kong X."/>
            <person name="Jiao Y."/>
            <person name="Jia J."/>
        </authorList>
    </citation>
    <scope>NUCLEOTIDE SEQUENCE [LARGE SCALE GENOMIC DNA]</scope>
    <source>
        <strain evidence="2">cv. AL8/78</strain>
    </source>
</reference>
<sequence>AIWHRCGLRQGDPVSPQLFVLAVDTLGRLFHRAVELRVMQQLHPRRTIPTAVKEILQLYGRASGLH</sequence>
<dbReference type="Proteomes" id="UP000015105">
    <property type="component" value="Chromosome 4D"/>
</dbReference>
<reference evidence="2" key="1">
    <citation type="journal article" date="2014" name="Science">
        <title>Ancient hybridizations among the ancestral genomes of bread wheat.</title>
        <authorList>
            <consortium name="International Wheat Genome Sequencing Consortium,"/>
            <person name="Marcussen T."/>
            <person name="Sandve S.R."/>
            <person name="Heier L."/>
            <person name="Spannagl M."/>
            <person name="Pfeifer M."/>
            <person name="Jakobsen K.S."/>
            <person name="Wulff B.B."/>
            <person name="Steuernagel B."/>
            <person name="Mayer K.F."/>
            <person name="Olsen O.A."/>
        </authorList>
    </citation>
    <scope>NUCLEOTIDE SEQUENCE [LARGE SCALE GENOMIC DNA]</scope>
    <source>
        <strain evidence="2">cv. AL8/78</strain>
    </source>
</reference>
<proteinExistence type="predicted"/>
<reference evidence="1" key="5">
    <citation type="journal article" date="2021" name="G3 (Bethesda)">
        <title>Aegilops tauschii genome assembly Aet v5.0 features greater sequence contiguity and improved annotation.</title>
        <authorList>
            <person name="Wang L."/>
            <person name="Zhu T."/>
            <person name="Rodriguez J.C."/>
            <person name="Deal K.R."/>
            <person name="Dubcovsky J."/>
            <person name="McGuire P.E."/>
            <person name="Lux T."/>
            <person name="Spannagl M."/>
            <person name="Mayer K.F.X."/>
            <person name="Baldrich P."/>
            <person name="Meyers B.C."/>
            <person name="Huo N."/>
            <person name="Gu Y.Q."/>
            <person name="Zhou H."/>
            <person name="Devos K.M."/>
            <person name="Bennetzen J.L."/>
            <person name="Unver T."/>
            <person name="Budak H."/>
            <person name="Gulick P.J."/>
            <person name="Galiba G."/>
            <person name="Kalapos B."/>
            <person name="Nelson D.R."/>
            <person name="Li P."/>
            <person name="You F.M."/>
            <person name="Luo M.C."/>
            <person name="Dvorak J."/>
        </authorList>
    </citation>
    <scope>NUCLEOTIDE SEQUENCE [LARGE SCALE GENOMIC DNA]</scope>
    <source>
        <strain evidence="1">cv. AL8/78</strain>
    </source>
</reference>
<organism evidence="1 2">
    <name type="scientific">Aegilops tauschii subsp. strangulata</name>
    <name type="common">Goatgrass</name>
    <dbReference type="NCBI Taxonomy" id="200361"/>
    <lineage>
        <taxon>Eukaryota</taxon>
        <taxon>Viridiplantae</taxon>
        <taxon>Streptophyta</taxon>
        <taxon>Embryophyta</taxon>
        <taxon>Tracheophyta</taxon>
        <taxon>Spermatophyta</taxon>
        <taxon>Magnoliopsida</taxon>
        <taxon>Liliopsida</taxon>
        <taxon>Poales</taxon>
        <taxon>Poaceae</taxon>
        <taxon>BOP clade</taxon>
        <taxon>Pooideae</taxon>
        <taxon>Triticodae</taxon>
        <taxon>Triticeae</taxon>
        <taxon>Triticinae</taxon>
        <taxon>Aegilops</taxon>
    </lineage>
</organism>
<evidence type="ECO:0008006" key="3">
    <source>
        <dbReference type="Google" id="ProtNLM"/>
    </source>
</evidence>
<evidence type="ECO:0000313" key="1">
    <source>
        <dbReference type="EnsemblPlants" id="AET4Gv20485000.5"/>
    </source>
</evidence>
<keyword evidence="2" id="KW-1185">Reference proteome</keyword>
<evidence type="ECO:0000313" key="2">
    <source>
        <dbReference type="Proteomes" id="UP000015105"/>
    </source>
</evidence>
<reference evidence="1" key="3">
    <citation type="journal article" date="2017" name="Nature">
        <title>Genome sequence of the progenitor of the wheat D genome Aegilops tauschii.</title>
        <authorList>
            <person name="Luo M.C."/>
            <person name="Gu Y.Q."/>
            <person name="Puiu D."/>
            <person name="Wang H."/>
            <person name="Twardziok S.O."/>
            <person name="Deal K.R."/>
            <person name="Huo N."/>
            <person name="Zhu T."/>
            <person name="Wang L."/>
            <person name="Wang Y."/>
            <person name="McGuire P.E."/>
            <person name="Liu S."/>
            <person name="Long H."/>
            <person name="Ramasamy R.K."/>
            <person name="Rodriguez J.C."/>
            <person name="Van S.L."/>
            <person name="Yuan L."/>
            <person name="Wang Z."/>
            <person name="Xia Z."/>
            <person name="Xiao L."/>
            <person name="Anderson O.D."/>
            <person name="Ouyang S."/>
            <person name="Liang Y."/>
            <person name="Zimin A.V."/>
            <person name="Pertea G."/>
            <person name="Qi P."/>
            <person name="Bennetzen J.L."/>
            <person name="Dai X."/>
            <person name="Dawson M.W."/>
            <person name="Muller H.G."/>
            <person name="Kugler K."/>
            <person name="Rivarola-Duarte L."/>
            <person name="Spannagl M."/>
            <person name="Mayer K.F.X."/>
            <person name="Lu F.H."/>
            <person name="Bevan M.W."/>
            <person name="Leroy P."/>
            <person name="Li P."/>
            <person name="You F.M."/>
            <person name="Sun Q."/>
            <person name="Liu Z."/>
            <person name="Lyons E."/>
            <person name="Wicker T."/>
            <person name="Salzberg S.L."/>
            <person name="Devos K.M."/>
            <person name="Dvorak J."/>
        </authorList>
    </citation>
    <scope>NUCLEOTIDE SEQUENCE [LARGE SCALE GENOMIC DNA]</scope>
    <source>
        <strain evidence="1">cv. AL8/78</strain>
    </source>
</reference>
<accession>A0A453I8T9</accession>
<name>A0A453I8T9_AEGTS</name>
<reference evidence="1" key="4">
    <citation type="submission" date="2019-03" db="UniProtKB">
        <authorList>
            <consortium name="EnsemblPlants"/>
        </authorList>
    </citation>
    <scope>IDENTIFICATION</scope>
</reference>
<protein>
    <recommendedName>
        <fullName evidence="3">Reverse transcriptase domain-containing protein</fullName>
    </recommendedName>
</protein>
<dbReference type="AlphaFoldDB" id="A0A453I8T9"/>
<dbReference type="EnsemblPlants" id="AET4Gv20485000.5">
    <property type="protein sequence ID" value="AET4Gv20485000.5"/>
    <property type="gene ID" value="AET4Gv20485000"/>
</dbReference>
<dbReference type="Gramene" id="AET4Gv20485000.5">
    <property type="protein sequence ID" value="AET4Gv20485000.5"/>
    <property type="gene ID" value="AET4Gv20485000"/>
</dbReference>